<evidence type="ECO:0000313" key="2">
    <source>
        <dbReference type="Proteomes" id="UP001597182"/>
    </source>
</evidence>
<comment type="caution">
    <text evidence="1">The sequence shown here is derived from an EMBL/GenBank/DDBJ whole genome shotgun (WGS) entry which is preliminary data.</text>
</comment>
<dbReference type="SUPFAM" id="SSF55961">
    <property type="entry name" value="Bet v1-like"/>
    <property type="match status" value="1"/>
</dbReference>
<dbReference type="Gene3D" id="3.30.530.20">
    <property type="match status" value="1"/>
</dbReference>
<dbReference type="PANTHER" id="PTHR38588:SF1">
    <property type="entry name" value="BLL0334 PROTEIN"/>
    <property type="match status" value="1"/>
</dbReference>
<dbReference type="EMBL" id="JBHTMB010000221">
    <property type="protein sequence ID" value="MFD1236376.1"/>
    <property type="molecule type" value="Genomic_DNA"/>
</dbReference>
<keyword evidence="2" id="KW-1185">Reference proteome</keyword>
<dbReference type="InterPro" id="IPR010419">
    <property type="entry name" value="CO_DH_gsu"/>
</dbReference>
<dbReference type="PANTHER" id="PTHR38588">
    <property type="entry name" value="BLL0334 PROTEIN"/>
    <property type="match status" value="1"/>
</dbReference>
<proteinExistence type="predicted"/>
<protein>
    <submittedName>
        <fullName evidence="1">CoxG family protein</fullName>
    </submittedName>
</protein>
<gene>
    <name evidence="1" type="ORF">ACFQ34_24065</name>
</gene>
<sequence length="306" mass="31868">MKLTSSFRIPAPPAQVFAHFLDPDSMRVCVPGCEELERPDPAHYRGRLVNEIAHVRFSAGFTADVTEAAEATDGAPAQVRAVLRGEDRRLGSSIKVDARLGVRPDAADAAASEVDWDLDIALWGKLGRLGESIVGRRSREVERQFVERFTAVCAAGPPGPDNPEVRVRGAGSGAAAGAVPLRTPLPTPLTPPAAVPVRPAAPVLPRPAAAVVGGAAGAVTVLASRNRPVTPVPEIVPMPSGPAGRTARRAGVGAAVRDRAAEAAARGRAVVAEIAGRVAERAASRLVARGTRFLDHRRAAREGAAR</sequence>
<dbReference type="InterPro" id="IPR023393">
    <property type="entry name" value="START-like_dom_sf"/>
</dbReference>
<reference evidence="2" key="1">
    <citation type="journal article" date="2019" name="Int. J. Syst. Evol. Microbiol.">
        <title>The Global Catalogue of Microorganisms (GCM) 10K type strain sequencing project: providing services to taxonomists for standard genome sequencing and annotation.</title>
        <authorList>
            <consortium name="The Broad Institute Genomics Platform"/>
            <consortium name="The Broad Institute Genome Sequencing Center for Infectious Disease"/>
            <person name="Wu L."/>
            <person name="Ma J."/>
        </authorList>
    </citation>
    <scope>NUCLEOTIDE SEQUENCE [LARGE SCALE GENOMIC DNA]</scope>
    <source>
        <strain evidence="2">CCUG 49018</strain>
    </source>
</reference>
<organism evidence="1 2">
    <name type="scientific">Pseudonocardia benzenivorans</name>
    <dbReference type="NCBI Taxonomy" id="228005"/>
    <lineage>
        <taxon>Bacteria</taxon>
        <taxon>Bacillati</taxon>
        <taxon>Actinomycetota</taxon>
        <taxon>Actinomycetes</taxon>
        <taxon>Pseudonocardiales</taxon>
        <taxon>Pseudonocardiaceae</taxon>
        <taxon>Pseudonocardia</taxon>
    </lineage>
</organism>
<dbReference type="Pfam" id="PF06240">
    <property type="entry name" value="COXG"/>
    <property type="match status" value="1"/>
</dbReference>
<name>A0ABW3VNZ6_9PSEU</name>
<accession>A0ABW3VNZ6</accession>
<evidence type="ECO:0000313" key="1">
    <source>
        <dbReference type="EMBL" id="MFD1236376.1"/>
    </source>
</evidence>
<dbReference type="Proteomes" id="UP001597182">
    <property type="component" value="Unassembled WGS sequence"/>
</dbReference>
<dbReference type="RefSeq" id="WP_379653156.1">
    <property type="nucleotide sequence ID" value="NZ_JBHTMB010000221.1"/>
</dbReference>